<dbReference type="RefSeq" id="WP_061833324.1">
    <property type="nucleotide sequence ID" value="NZ_LUKE01000001.1"/>
</dbReference>
<feature type="region of interest" description="Disordered" evidence="1">
    <location>
        <begin position="129"/>
        <end position="159"/>
    </location>
</feature>
<dbReference type="Proteomes" id="UP000075320">
    <property type="component" value="Unassembled WGS sequence"/>
</dbReference>
<dbReference type="OrthoDB" id="5293061at2"/>
<keyword evidence="3" id="KW-1185">Reference proteome</keyword>
<reference evidence="2 3" key="1">
    <citation type="submission" date="2016-03" db="EMBL/GenBank/DDBJ databases">
        <authorList>
            <person name="Ploux O."/>
        </authorList>
    </citation>
    <scope>NUCLEOTIDE SEQUENCE [LARGE SCALE GENOMIC DNA]</scope>
    <source>
        <strain evidence="2 3">R0</strain>
    </source>
</reference>
<proteinExistence type="predicted"/>
<accession>A0A150WMY9</accession>
<organism evidence="2 3">
    <name type="scientific">Bdellovibrio bacteriovorus</name>
    <dbReference type="NCBI Taxonomy" id="959"/>
    <lineage>
        <taxon>Bacteria</taxon>
        <taxon>Pseudomonadati</taxon>
        <taxon>Bdellovibrionota</taxon>
        <taxon>Bdellovibrionia</taxon>
        <taxon>Bdellovibrionales</taxon>
        <taxon>Pseudobdellovibrionaceae</taxon>
        <taxon>Bdellovibrio</taxon>
    </lineage>
</organism>
<protein>
    <submittedName>
        <fullName evidence="2">Uncharacterized protein</fullName>
    </submittedName>
</protein>
<evidence type="ECO:0000256" key="1">
    <source>
        <dbReference type="SAM" id="MobiDB-lite"/>
    </source>
</evidence>
<name>A0A150WMY9_BDEBC</name>
<evidence type="ECO:0000313" key="2">
    <source>
        <dbReference type="EMBL" id="KYG65780.1"/>
    </source>
</evidence>
<evidence type="ECO:0000313" key="3">
    <source>
        <dbReference type="Proteomes" id="UP000075320"/>
    </source>
</evidence>
<sequence>MSKSPHAAKSLEVRHALWGLQKELLSSLKDQYDAENGYESAPTEWFQVLMGSERYAWLRELTSLMADIDIMTELDFITEGHAGIARAEIERLLFAQSEENFNKQYRNFLISGVNLMPLHNQLKAHVQQLPQVKTEREQSLAERKNWHEEHRHQARKKRN</sequence>
<feature type="compositionally biased region" description="Basic and acidic residues" evidence="1">
    <location>
        <begin position="133"/>
        <end position="151"/>
    </location>
</feature>
<dbReference type="AlphaFoldDB" id="A0A150WMY9"/>
<dbReference type="EMBL" id="LUKE01000001">
    <property type="protein sequence ID" value="KYG65780.1"/>
    <property type="molecule type" value="Genomic_DNA"/>
</dbReference>
<comment type="caution">
    <text evidence="2">The sequence shown here is derived from an EMBL/GenBank/DDBJ whole genome shotgun (WGS) entry which is preliminary data.</text>
</comment>
<gene>
    <name evidence="2" type="ORF">AZI86_01520</name>
</gene>